<proteinExistence type="inferred from homology"/>
<name>A0A9X3FMP9_9LACT</name>
<keyword evidence="6" id="KW-1133">Transmembrane helix</keyword>
<feature type="region of interest" description="Disordered" evidence="5">
    <location>
        <begin position="69"/>
        <end position="89"/>
    </location>
</feature>
<protein>
    <submittedName>
        <fullName evidence="8">Trypsin-like peptidase domain-containing protein</fullName>
    </submittedName>
</protein>
<dbReference type="SUPFAM" id="SSF50156">
    <property type="entry name" value="PDZ domain-like"/>
    <property type="match status" value="1"/>
</dbReference>
<dbReference type="EMBL" id="JAPRFR010000001">
    <property type="protein sequence ID" value="MCZ0725675.1"/>
    <property type="molecule type" value="Genomic_DNA"/>
</dbReference>
<feature type="region of interest" description="Disordered" evidence="5">
    <location>
        <begin position="1"/>
        <end position="29"/>
    </location>
</feature>
<dbReference type="SMART" id="SM00228">
    <property type="entry name" value="PDZ"/>
    <property type="match status" value="1"/>
</dbReference>
<organism evidence="8 9">
    <name type="scientific">Aerococcus kribbianus</name>
    <dbReference type="NCBI Taxonomy" id="2999064"/>
    <lineage>
        <taxon>Bacteria</taxon>
        <taxon>Bacillati</taxon>
        <taxon>Bacillota</taxon>
        <taxon>Bacilli</taxon>
        <taxon>Lactobacillales</taxon>
        <taxon>Aerococcaceae</taxon>
        <taxon>Aerococcus</taxon>
    </lineage>
</organism>
<evidence type="ECO:0000256" key="5">
    <source>
        <dbReference type="SAM" id="MobiDB-lite"/>
    </source>
</evidence>
<dbReference type="InterPro" id="IPR051201">
    <property type="entry name" value="Chloro_Bact_Ser_Proteases"/>
</dbReference>
<dbReference type="Pfam" id="PF13180">
    <property type="entry name" value="PDZ_2"/>
    <property type="match status" value="1"/>
</dbReference>
<evidence type="ECO:0000256" key="4">
    <source>
        <dbReference type="ARBA" id="ARBA00022825"/>
    </source>
</evidence>
<dbReference type="SUPFAM" id="SSF50494">
    <property type="entry name" value="Trypsin-like serine proteases"/>
    <property type="match status" value="1"/>
</dbReference>
<dbReference type="InterPro" id="IPR001940">
    <property type="entry name" value="Peptidase_S1C"/>
</dbReference>
<dbReference type="PRINTS" id="PR00834">
    <property type="entry name" value="PROTEASES2C"/>
</dbReference>
<sequence length="436" mass="46201">MSSENNNMNNKMPGNPNEPHKVDHKSNKQGWLPPIVGGLIGASLVGVFSLAMGQENATNPDQAQIESMVQEQVQKQNENKQGENTQTASLDVSTDVSETVSKVQGAVVSVANLADTNSTIDLFGLVQPDRQESNNDEANYETASEGSGVVYKIDGDSAYVVTNNHVIDGSDALEVITSEGKQVKAELVGADVWTDLAVLRIPANEVDTVAEFGDSDSLTVGEPAIAIGSPLGSDFASTVTQGIISGLDRTVPVDLDGDKMYDWQVNAIQTDAAINPGNSGGALLNSAGQVIGINSMKISADQVEGMGFAIPANDVQTIITQLEKDGRVIRPSLGVVMATLNQVPMQQQEEILNVPDGLESGVVVLDIEANSPAANAGLKVNDIITKFNGQEVTDSISLRKALYSADANQEVEVEVYRDGKQQTVKVQLEPQEEQVS</sequence>
<dbReference type="Proteomes" id="UP001146670">
    <property type="component" value="Unassembled WGS sequence"/>
</dbReference>
<comment type="similarity">
    <text evidence="1">Belongs to the peptidase S1C family.</text>
</comment>
<feature type="domain" description="PDZ" evidence="7">
    <location>
        <begin position="319"/>
        <end position="401"/>
    </location>
</feature>
<dbReference type="InterPro" id="IPR036034">
    <property type="entry name" value="PDZ_sf"/>
</dbReference>
<dbReference type="Pfam" id="PF13365">
    <property type="entry name" value="Trypsin_2"/>
    <property type="match status" value="1"/>
</dbReference>
<dbReference type="GO" id="GO:0006508">
    <property type="term" value="P:proteolysis"/>
    <property type="evidence" value="ECO:0007669"/>
    <property type="project" value="UniProtKB-KW"/>
</dbReference>
<dbReference type="FunFam" id="2.40.10.10:FF:000001">
    <property type="entry name" value="Periplasmic serine protease DegS"/>
    <property type="match status" value="1"/>
</dbReference>
<keyword evidence="6" id="KW-0812">Transmembrane</keyword>
<evidence type="ECO:0000256" key="2">
    <source>
        <dbReference type="ARBA" id="ARBA00022670"/>
    </source>
</evidence>
<evidence type="ECO:0000313" key="8">
    <source>
        <dbReference type="EMBL" id="MCZ0725675.1"/>
    </source>
</evidence>
<dbReference type="InterPro" id="IPR001478">
    <property type="entry name" value="PDZ"/>
</dbReference>
<dbReference type="AlphaFoldDB" id="A0A9X3FMP9"/>
<accession>A0A9X3FMP9</accession>
<dbReference type="Gene3D" id="2.30.42.10">
    <property type="match status" value="1"/>
</dbReference>
<keyword evidence="3" id="KW-0378">Hydrolase</keyword>
<evidence type="ECO:0000313" key="9">
    <source>
        <dbReference type="Proteomes" id="UP001146670"/>
    </source>
</evidence>
<dbReference type="CDD" id="cd06781">
    <property type="entry name" value="cpPDZ_BsHtra-like"/>
    <property type="match status" value="1"/>
</dbReference>
<dbReference type="GO" id="GO:0004252">
    <property type="term" value="F:serine-type endopeptidase activity"/>
    <property type="evidence" value="ECO:0007669"/>
    <property type="project" value="InterPro"/>
</dbReference>
<dbReference type="PROSITE" id="PS50106">
    <property type="entry name" value="PDZ"/>
    <property type="match status" value="1"/>
</dbReference>
<feature type="compositionally biased region" description="Low complexity" evidence="5">
    <location>
        <begin position="1"/>
        <end position="17"/>
    </location>
</feature>
<keyword evidence="4" id="KW-0720">Serine protease</keyword>
<evidence type="ECO:0000256" key="3">
    <source>
        <dbReference type="ARBA" id="ARBA00022801"/>
    </source>
</evidence>
<dbReference type="InterPro" id="IPR009003">
    <property type="entry name" value="Peptidase_S1_PA"/>
</dbReference>
<keyword evidence="9" id="KW-1185">Reference proteome</keyword>
<dbReference type="PANTHER" id="PTHR43343">
    <property type="entry name" value="PEPTIDASE S12"/>
    <property type="match status" value="1"/>
</dbReference>
<comment type="caution">
    <text evidence="8">The sequence shown here is derived from an EMBL/GenBank/DDBJ whole genome shotgun (WGS) entry which is preliminary data.</text>
</comment>
<evidence type="ECO:0000256" key="6">
    <source>
        <dbReference type="SAM" id="Phobius"/>
    </source>
</evidence>
<keyword evidence="6" id="KW-0472">Membrane</keyword>
<dbReference type="InterPro" id="IPR043504">
    <property type="entry name" value="Peptidase_S1_PA_chymotrypsin"/>
</dbReference>
<evidence type="ECO:0000259" key="7">
    <source>
        <dbReference type="PROSITE" id="PS50106"/>
    </source>
</evidence>
<reference evidence="8" key="1">
    <citation type="submission" date="2022-12" db="EMBL/GenBank/DDBJ databases">
        <title>Description and comparative metabolic analysis of Aerococcus sp. nov., isolated from the feces of a pig.</title>
        <authorList>
            <person name="Chang Y.-H."/>
        </authorList>
    </citation>
    <scope>NUCLEOTIDE SEQUENCE</scope>
    <source>
        <strain evidence="8">YH-aer222</strain>
    </source>
</reference>
<dbReference type="Gene3D" id="2.40.10.10">
    <property type="entry name" value="Trypsin-like serine proteases"/>
    <property type="match status" value="2"/>
</dbReference>
<gene>
    <name evidence="8" type="ORF">OW157_03705</name>
</gene>
<evidence type="ECO:0000256" key="1">
    <source>
        <dbReference type="ARBA" id="ARBA00010541"/>
    </source>
</evidence>
<dbReference type="RefSeq" id="WP_268751988.1">
    <property type="nucleotide sequence ID" value="NZ_JAPRFQ010000001.1"/>
</dbReference>
<keyword evidence="2" id="KW-0645">Protease</keyword>
<feature type="transmembrane region" description="Helical" evidence="6">
    <location>
        <begin position="31"/>
        <end position="52"/>
    </location>
</feature>
<dbReference type="PANTHER" id="PTHR43343:SF3">
    <property type="entry name" value="PROTEASE DO-LIKE 8, CHLOROPLASTIC"/>
    <property type="match status" value="1"/>
</dbReference>